<organism evidence="2">
    <name type="scientific">Strongyloides stercoralis</name>
    <name type="common">Threadworm</name>
    <dbReference type="NCBI Taxonomy" id="6248"/>
    <lineage>
        <taxon>Eukaryota</taxon>
        <taxon>Metazoa</taxon>
        <taxon>Ecdysozoa</taxon>
        <taxon>Nematoda</taxon>
        <taxon>Chromadorea</taxon>
        <taxon>Rhabditida</taxon>
        <taxon>Tylenchina</taxon>
        <taxon>Panagrolaimomorpha</taxon>
        <taxon>Strongyloidoidea</taxon>
        <taxon>Strongyloididae</taxon>
        <taxon>Strongyloides</taxon>
    </lineage>
</organism>
<protein>
    <submittedName>
        <fullName evidence="2">Secreted protein</fullName>
    </submittedName>
</protein>
<reference evidence="2" key="1">
    <citation type="submission" date="2015-08" db="UniProtKB">
        <authorList>
            <consortium name="WormBaseParasite"/>
        </authorList>
    </citation>
    <scope>IDENTIFICATION</scope>
</reference>
<evidence type="ECO:0000313" key="2">
    <source>
        <dbReference type="WBParaSite" id="SSTP_0000480500.1"/>
    </source>
</evidence>
<feature type="chain" id="PRO_5005327484" evidence="1">
    <location>
        <begin position="20"/>
        <end position="80"/>
    </location>
</feature>
<name>A0A0K0E5L8_STRER</name>
<sequence>MKYIFLIFILSIIVTSGLSKSEDFDEELTKKKGALPVKCDQNQIDNCQDSCQENDFKKSECKYETIIGEEKVLGPVLRCS</sequence>
<dbReference type="AlphaFoldDB" id="A0A0K0E5L8"/>
<feature type="signal peptide" evidence="1">
    <location>
        <begin position="1"/>
        <end position="19"/>
    </location>
</feature>
<proteinExistence type="predicted"/>
<dbReference type="WBParaSite" id="SSTP_0000480500.1">
    <property type="protein sequence ID" value="SSTP_0000480500.1"/>
    <property type="gene ID" value="SSTP_0000480500"/>
</dbReference>
<evidence type="ECO:0000256" key="1">
    <source>
        <dbReference type="SAM" id="SignalP"/>
    </source>
</evidence>
<keyword evidence="1" id="KW-0732">Signal</keyword>
<accession>A0A0K0E5L8</accession>